<evidence type="ECO:0000313" key="9">
    <source>
        <dbReference type="EMBL" id="AQS40641.1"/>
    </source>
</evidence>
<dbReference type="NCBIfam" id="TIGR01404">
    <property type="entry name" value="FlhB_rel_III"/>
    <property type="match status" value="1"/>
</dbReference>
<feature type="transmembrane region" description="Helical" evidence="8">
    <location>
        <begin position="140"/>
        <end position="158"/>
    </location>
</feature>
<protein>
    <submittedName>
        <fullName evidence="9">Type III secretion protein, YscU/HrpY family</fullName>
    </submittedName>
</protein>
<gene>
    <name evidence="9" type="ORF">Sps_05578</name>
</gene>
<evidence type="ECO:0000256" key="8">
    <source>
        <dbReference type="SAM" id="Phobius"/>
    </source>
</evidence>
<keyword evidence="4 8" id="KW-0812">Transmembrane</keyword>
<feature type="transmembrane region" description="Helical" evidence="8">
    <location>
        <begin position="187"/>
        <end position="205"/>
    </location>
</feature>
<comment type="similarity">
    <text evidence="2">Belongs to the type III secretion exporter family.</text>
</comment>
<keyword evidence="3" id="KW-1003">Cell membrane</keyword>
<dbReference type="KEGG" id="spsw:Sps_05578"/>
<organism evidence="9 10">
    <name type="scientific">Shewanella psychrophila</name>
    <dbReference type="NCBI Taxonomy" id="225848"/>
    <lineage>
        <taxon>Bacteria</taxon>
        <taxon>Pseudomonadati</taxon>
        <taxon>Pseudomonadota</taxon>
        <taxon>Gammaproteobacteria</taxon>
        <taxon>Alteromonadales</taxon>
        <taxon>Shewanellaceae</taxon>
        <taxon>Shewanella</taxon>
    </lineage>
</organism>
<evidence type="ECO:0000256" key="2">
    <source>
        <dbReference type="ARBA" id="ARBA00010690"/>
    </source>
</evidence>
<sequence length="348" mass="39132">MSGEKTEQPTAKKIRDARNKGQVAKSKEIVSTAIILILFAFLVSMSSYYLEHITNIIMLPAVYGYQSFDNALTDITDALITELLYLIIPIALLSACIAVVSHLIQFGLLFSAEPIKPELKKINPVEGAKRIFSIKSLVEFFKSILKVSLLTLIIWLVIQGNIQDILRIPLCGVTCIPLILGTLLKQLILTASVGLIIISIGDYAFERYQHTKQLKMTKDEVKREYKEMEGSPEIKSKRRQLHQEMQAYNGRDNVKRSSVLVTNPTHIAIGIYYNKGETPLPVLTLKERGAQALDLIEYAKELGIPVIQKVPLARALHADAELNQYIPTELIQPVAEVLRWLQTLEQEQ</sequence>
<proteinExistence type="inferred from homology"/>
<dbReference type="InterPro" id="IPR006135">
    <property type="entry name" value="T3SS_substrate_exporter"/>
</dbReference>
<name>A0A1S6HYQ7_9GAMM</name>
<dbReference type="InterPro" id="IPR029025">
    <property type="entry name" value="T3SS_substrate_exporter_C"/>
</dbReference>
<evidence type="ECO:0000256" key="5">
    <source>
        <dbReference type="ARBA" id="ARBA00022989"/>
    </source>
</evidence>
<keyword evidence="7 8" id="KW-0472">Membrane</keyword>
<dbReference type="EMBL" id="CP014782">
    <property type="protein sequence ID" value="AQS40641.1"/>
    <property type="molecule type" value="Genomic_DNA"/>
</dbReference>
<feature type="transmembrane region" description="Helical" evidence="8">
    <location>
        <begin position="29"/>
        <end position="50"/>
    </location>
</feature>
<dbReference type="PANTHER" id="PTHR30531:SF14">
    <property type="entry name" value="SURFACE PRESENTATION OF ANTIGENS PROTEIN SPAS"/>
    <property type="match status" value="1"/>
</dbReference>
<feature type="transmembrane region" description="Helical" evidence="8">
    <location>
        <begin position="165"/>
        <end position="181"/>
    </location>
</feature>
<dbReference type="RefSeq" id="WP_077755414.1">
    <property type="nucleotide sequence ID" value="NZ_CP014782.1"/>
</dbReference>
<accession>A0A1S6HYQ7</accession>
<dbReference type="STRING" id="225848.Sps_05578"/>
<keyword evidence="10" id="KW-1185">Reference proteome</keyword>
<dbReference type="OrthoDB" id="9807950at2"/>
<keyword evidence="5 8" id="KW-1133">Transmembrane helix</keyword>
<evidence type="ECO:0000256" key="6">
    <source>
        <dbReference type="ARBA" id="ARBA00023026"/>
    </source>
</evidence>
<dbReference type="AlphaFoldDB" id="A0A1S6HYQ7"/>
<evidence type="ECO:0000256" key="1">
    <source>
        <dbReference type="ARBA" id="ARBA00004651"/>
    </source>
</evidence>
<reference evidence="9 10" key="1">
    <citation type="submission" date="2016-03" db="EMBL/GenBank/DDBJ databases">
        <title>Complete genome sequence of Shewanella psychrophila WP2, a deep sea bacterium isolated from west Pacific sediment.</title>
        <authorList>
            <person name="Xu G."/>
            <person name="Jian H."/>
        </authorList>
    </citation>
    <scope>NUCLEOTIDE SEQUENCE [LARGE SCALE GENOMIC DNA]</scope>
    <source>
        <strain evidence="9 10">WP2</strain>
    </source>
</reference>
<dbReference type="GO" id="GO:0005886">
    <property type="term" value="C:plasma membrane"/>
    <property type="evidence" value="ECO:0007669"/>
    <property type="project" value="UniProtKB-SubCell"/>
</dbReference>
<keyword evidence="6" id="KW-0843">Virulence</keyword>
<dbReference type="SUPFAM" id="SSF160544">
    <property type="entry name" value="EscU C-terminal domain-like"/>
    <property type="match status" value="1"/>
</dbReference>
<dbReference type="PRINTS" id="PR00950">
    <property type="entry name" value="TYPE3IMSPROT"/>
</dbReference>
<feature type="transmembrane region" description="Helical" evidence="8">
    <location>
        <begin position="83"/>
        <end position="104"/>
    </location>
</feature>
<evidence type="ECO:0000313" key="10">
    <source>
        <dbReference type="Proteomes" id="UP000189545"/>
    </source>
</evidence>
<comment type="subcellular location">
    <subcellularLocation>
        <location evidence="1">Cell membrane</location>
        <topology evidence="1">Multi-pass membrane protein</topology>
    </subcellularLocation>
</comment>
<dbReference type="PANTHER" id="PTHR30531">
    <property type="entry name" value="FLAGELLAR BIOSYNTHETIC PROTEIN FLHB"/>
    <property type="match status" value="1"/>
</dbReference>
<evidence type="ECO:0000256" key="4">
    <source>
        <dbReference type="ARBA" id="ARBA00022692"/>
    </source>
</evidence>
<dbReference type="Proteomes" id="UP000189545">
    <property type="component" value="Chromosome"/>
</dbReference>
<dbReference type="Pfam" id="PF01312">
    <property type="entry name" value="Bac_export_2"/>
    <property type="match status" value="1"/>
</dbReference>
<evidence type="ECO:0000256" key="3">
    <source>
        <dbReference type="ARBA" id="ARBA00022475"/>
    </source>
</evidence>
<dbReference type="InterPro" id="IPR006307">
    <property type="entry name" value="BsaZ-like"/>
</dbReference>
<evidence type="ECO:0000256" key="7">
    <source>
        <dbReference type="ARBA" id="ARBA00023136"/>
    </source>
</evidence>
<dbReference type="Gene3D" id="3.40.1690.10">
    <property type="entry name" value="secretion proteins EscU"/>
    <property type="match status" value="1"/>
</dbReference>
<dbReference type="GO" id="GO:0009306">
    <property type="term" value="P:protein secretion"/>
    <property type="evidence" value="ECO:0007669"/>
    <property type="project" value="InterPro"/>
</dbReference>